<organism evidence="2 3">
    <name type="scientific">Belnapia rosea</name>
    <dbReference type="NCBI Taxonomy" id="938405"/>
    <lineage>
        <taxon>Bacteria</taxon>
        <taxon>Pseudomonadati</taxon>
        <taxon>Pseudomonadota</taxon>
        <taxon>Alphaproteobacteria</taxon>
        <taxon>Acetobacterales</taxon>
        <taxon>Roseomonadaceae</taxon>
        <taxon>Belnapia</taxon>
    </lineage>
</organism>
<gene>
    <name evidence="2" type="ORF">SAMN04487779_100777</name>
</gene>
<dbReference type="AlphaFoldDB" id="A0A1G6U7M9"/>
<dbReference type="RefSeq" id="WP_245704785.1">
    <property type="nucleotide sequence ID" value="NZ_FMZX01000007.1"/>
</dbReference>
<dbReference type="InterPro" id="IPR010127">
    <property type="entry name" value="Phasin_subfam-1"/>
</dbReference>
<keyword evidence="3" id="KW-1185">Reference proteome</keyword>
<dbReference type="EMBL" id="FMZX01000007">
    <property type="protein sequence ID" value="SDD37390.1"/>
    <property type="molecule type" value="Genomic_DNA"/>
</dbReference>
<protein>
    <submittedName>
        <fullName evidence="2">Phasin family protein</fullName>
    </submittedName>
</protein>
<dbReference type="Proteomes" id="UP000198925">
    <property type="component" value="Unassembled WGS sequence"/>
</dbReference>
<dbReference type="NCBIfam" id="TIGR01841">
    <property type="entry name" value="phasin"/>
    <property type="match status" value="1"/>
</dbReference>
<dbReference type="STRING" id="938405.SAMN02927895_00114"/>
<feature type="domain" description="Phasin" evidence="1">
    <location>
        <begin position="61"/>
        <end position="160"/>
    </location>
</feature>
<dbReference type="InterPro" id="IPR018968">
    <property type="entry name" value="Phasin"/>
</dbReference>
<evidence type="ECO:0000259" key="1">
    <source>
        <dbReference type="Pfam" id="PF09361"/>
    </source>
</evidence>
<name>A0A1G6U7M9_9PROT</name>
<evidence type="ECO:0000313" key="3">
    <source>
        <dbReference type="Proteomes" id="UP000198925"/>
    </source>
</evidence>
<accession>A0A1G6U7M9</accession>
<sequence>MAVVSEAKLADVKKLVNEAAASGANKTQKLVQDGAAPAHATMEKTMEQATKATEGMMKAAEQAAEFSRGNAEAMAKAAQVYMTGVQDLSKQTLAMMQGLSEHAIASAKALAAVKSLKEATEIQTSYARTAMEKALAESTKLQEASLKLAEATFAPLSARMTLAVETMSKPIAA</sequence>
<evidence type="ECO:0000313" key="2">
    <source>
        <dbReference type="EMBL" id="SDD37390.1"/>
    </source>
</evidence>
<dbReference type="Pfam" id="PF09361">
    <property type="entry name" value="Phasin_2"/>
    <property type="match status" value="1"/>
</dbReference>
<reference evidence="2 3" key="1">
    <citation type="submission" date="2016-10" db="EMBL/GenBank/DDBJ databases">
        <authorList>
            <person name="de Groot N.N."/>
        </authorList>
    </citation>
    <scope>NUCLEOTIDE SEQUENCE [LARGE SCALE GENOMIC DNA]</scope>
    <source>
        <strain evidence="2 3">CPCC 100156</strain>
    </source>
</reference>
<proteinExistence type="predicted"/>